<protein>
    <submittedName>
        <fullName evidence="1">Pilus assembly protein CpaE</fullName>
    </submittedName>
</protein>
<evidence type="ECO:0000313" key="1">
    <source>
        <dbReference type="EMBL" id="TCP12401.1"/>
    </source>
</evidence>
<dbReference type="SUPFAM" id="SSF52540">
    <property type="entry name" value="P-loop containing nucleoside triphosphate hydrolases"/>
    <property type="match status" value="1"/>
</dbReference>
<reference evidence="1 2" key="1">
    <citation type="submission" date="2019-03" db="EMBL/GenBank/DDBJ databases">
        <title>Genomic Encyclopedia of Type Strains, Phase IV (KMG-IV): sequencing the most valuable type-strain genomes for metagenomic binning, comparative biology and taxonomic classification.</title>
        <authorList>
            <person name="Goeker M."/>
        </authorList>
    </citation>
    <scope>NUCLEOTIDE SEQUENCE [LARGE SCALE GENOMIC DNA]</scope>
    <source>
        <strain evidence="1 2">DSM 28231</strain>
    </source>
</reference>
<dbReference type="Proteomes" id="UP000294841">
    <property type="component" value="Unassembled WGS sequence"/>
</dbReference>
<name>A0A4R2MVN5_9PAST</name>
<dbReference type="InterPro" id="IPR027417">
    <property type="entry name" value="P-loop_NTPase"/>
</dbReference>
<dbReference type="EMBL" id="SLXI01000004">
    <property type="protein sequence ID" value="TCP12401.1"/>
    <property type="molecule type" value="Genomic_DNA"/>
</dbReference>
<dbReference type="AlphaFoldDB" id="A0A4R2MVN5"/>
<evidence type="ECO:0000313" key="2">
    <source>
        <dbReference type="Proteomes" id="UP000294841"/>
    </source>
</evidence>
<dbReference type="RefSeq" id="WP_132024079.1">
    <property type="nucleotide sequence ID" value="NZ_CP016605.1"/>
</dbReference>
<dbReference type="Gene3D" id="3.40.50.300">
    <property type="entry name" value="P-loop containing nucleotide triphosphate hydrolases"/>
    <property type="match status" value="1"/>
</dbReference>
<dbReference type="OrthoDB" id="7066706at2"/>
<gene>
    <name evidence="1" type="ORF">EV697_104216</name>
</gene>
<keyword evidence="2" id="KW-1185">Reference proteome</keyword>
<accession>A0A4R2MVN5</accession>
<organism evidence="1 2">
    <name type="scientific">Bisgaardia hudsonensis</name>
    <dbReference type="NCBI Taxonomy" id="109472"/>
    <lineage>
        <taxon>Bacteria</taxon>
        <taxon>Pseudomonadati</taxon>
        <taxon>Pseudomonadota</taxon>
        <taxon>Gammaproteobacteria</taxon>
        <taxon>Pasteurellales</taxon>
        <taxon>Pasteurellaceae</taxon>
        <taxon>Bisgaardia</taxon>
    </lineage>
</organism>
<sequence>MLLLDKDTSNIDNVRKVVVISESENIRNKLSQLLRSRGIENIEIISKYFFSESIALNAEETIGVIIDVANETDVLAISENVNAIVPQQVWCCLIGQSDSISLSQKLLDHSILYFNSDTQLNLMMEKIASSSITIPKTRHTVKVCVLGCKGGIGSTFISSQIANQIASYKKVPVLLAQAKNGSQNLDLLFDKKLQGDIVEYDANLDLLNNDIQILDKSALQKYNFVIYDKPIFNVDRDDFESFFEFSNTFVLVVERHVGSLRVAKQFLDQCNRTQKNTGQPIRSFICISDSNQEHSQLMAKSDIETLLNSRVDAVIPFIKKTTAKNVLEVKLSRSQVKVLHDLAMKIIGVLSRQAKKEKKSLFKSFIQKLMAD</sequence>
<comment type="caution">
    <text evidence="1">The sequence shown here is derived from an EMBL/GenBank/DDBJ whole genome shotgun (WGS) entry which is preliminary data.</text>
</comment>
<proteinExistence type="predicted"/>